<evidence type="ECO:0000313" key="4">
    <source>
        <dbReference type="EMBL" id="SDJ88379.1"/>
    </source>
</evidence>
<feature type="compositionally biased region" description="Low complexity" evidence="1">
    <location>
        <begin position="421"/>
        <end position="435"/>
    </location>
</feature>
<dbReference type="InterPro" id="IPR024465">
    <property type="entry name" value="DUF2399"/>
</dbReference>
<evidence type="ECO:0000259" key="2">
    <source>
        <dbReference type="Pfam" id="PF09664"/>
    </source>
</evidence>
<accession>A0A1G8XCI1</accession>
<feature type="region of interest" description="Disordered" evidence="1">
    <location>
        <begin position="401"/>
        <end position="467"/>
    </location>
</feature>
<dbReference type="Pfam" id="PF11796">
    <property type="entry name" value="DUF3323"/>
    <property type="match status" value="1"/>
</dbReference>
<feature type="domain" description="Conserved hypothetical protein CHP02679 N terminus" evidence="3">
    <location>
        <begin position="48"/>
        <end position="255"/>
    </location>
</feature>
<dbReference type="InterPro" id="IPR013495">
    <property type="entry name" value="CHP02679"/>
</dbReference>
<feature type="compositionally biased region" description="Gly residues" evidence="1">
    <location>
        <begin position="409"/>
        <end position="420"/>
    </location>
</feature>
<name>A0A1G8XCI1_ACTMZ</name>
<keyword evidence="5" id="KW-1185">Reference proteome</keyword>
<organism evidence="4 5">
    <name type="scientific">Actinopolyspora mzabensis</name>
    <dbReference type="NCBI Taxonomy" id="995066"/>
    <lineage>
        <taxon>Bacteria</taxon>
        <taxon>Bacillati</taxon>
        <taxon>Actinomycetota</taxon>
        <taxon>Actinomycetes</taxon>
        <taxon>Actinopolysporales</taxon>
        <taxon>Actinopolysporaceae</taxon>
        <taxon>Actinopolyspora</taxon>
    </lineage>
</organism>
<dbReference type="Pfam" id="PF09664">
    <property type="entry name" value="DUF2399"/>
    <property type="match status" value="1"/>
</dbReference>
<feature type="compositionally biased region" description="Basic and acidic residues" evidence="1">
    <location>
        <begin position="14"/>
        <end position="23"/>
    </location>
</feature>
<dbReference type="InterPro" id="IPR024466">
    <property type="entry name" value="CHP02679_N"/>
</dbReference>
<dbReference type="AlphaFoldDB" id="A0A1G8XCI1"/>
<feature type="compositionally biased region" description="Basic and acidic residues" evidence="1">
    <location>
        <begin position="458"/>
        <end position="467"/>
    </location>
</feature>
<feature type="region of interest" description="Disordered" evidence="1">
    <location>
        <begin position="1"/>
        <end position="23"/>
    </location>
</feature>
<gene>
    <name evidence="4" type="ORF">SAMN04487820_102513</name>
</gene>
<dbReference type="EMBL" id="FNFM01000002">
    <property type="protein sequence ID" value="SDJ88379.1"/>
    <property type="molecule type" value="Genomic_DNA"/>
</dbReference>
<dbReference type="OrthoDB" id="8188786at2"/>
<dbReference type="RefSeq" id="WP_092626770.1">
    <property type="nucleotide sequence ID" value="NZ_FNFM01000002.1"/>
</dbReference>
<protein>
    <submittedName>
        <fullName evidence="4">TIGR02679 family protein</fullName>
    </submittedName>
</protein>
<evidence type="ECO:0000256" key="1">
    <source>
        <dbReference type="SAM" id="MobiDB-lite"/>
    </source>
</evidence>
<feature type="domain" description="DUF2399" evidence="2">
    <location>
        <begin position="307"/>
        <end position="478"/>
    </location>
</feature>
<evidence type="ECO:0000313" key="5">
    <source>
        <dbReference type="Proteomes" id="UP000199213"/>
    </source>
</evidence>
<dbReference type="NCBIfam" id="TIGR02679">
    <property type="entry name" value="TIGR02679 family protein"/>
    <property type="match status" value="1"/>
</dbReference>
<dbReference type="Proteomes" id="UP000199213">
    <property type="component" value="Unassembled WGS sequence"/>
</dbReference>
<evidence type="ECO:0000259" key="3">
    <source>
        <dbReference type="Pfam" id="PF11796"/>
    </source>
</evidence>
<proteinExistence type="predicted"/>
<reference evidence="5" key="1">
    <citation type="submission" date="2016-10" db="EMBL/GenBank/DDBJ databases">
        <authorList>
            <person name="Varghese N."/>
            <person name="Submissions S."/>
        </authorList>
    </citation>
    <scope>NUCLEOTIDE SEQUENCE [LARGE SCALE GENOMIC DNA]</scope>
    <source>
        <strain evidence="5">DSM 45460</strain>
    </source>
</reference>
<sequence length="491" mass="51407">MSLPDSPRTGPPDSPRERLPDSLRDAELTPLWRAVHERLSSGRTVRGVRVGPLDEAQRSRLADLLGRTRLPGEYERIALAELDAALREVCGRDSRAVVAELVGPLDDQAARRKRHTDEVTELWRWLAEHEVVAARPELAEWVAQVRRGGLVDGSVSRTRELLGDALRVLAGLPEGGLPESGLSGAGLPLPVLAERELRDPHALDADTRMAGLVLRALAVLHGVPVPEYAEQRRELWERAGVAEDELSATVLVAGPLLGGHGTAARMLRVGREDGCAVALTLAQLRAGDQGGGFHGGGAQDGGIVPAEGVTEVYVVENPAVLTLALRRFGSCCPPMVCVSGWPNSAAILLLRELAAHGVLARYHGDFDGEGLRIIGHLVERVGVRPWRMTAADYLAALAGSGRADSEGAGSDGAGSDGAGSEGAASDGTGSAAAGSRRGGPATGSVPDTPWDPELAAAVREHGVAAPEERVAETLLDELAGKAASPPSSPME</sequence>